<dbReference type="InterPro" id="IPR025635">
    <property type="entry name" value="DUF4293"/>
</dbReference>
<dbReference type="HOGENOM" id="CLU_132526_0_0_10"/>
<feature type="transmembrane region" description="Helical" evidence="1">
    <location>
        <begin position="104"/>
        <end position="123"/>
    </location>
</feature>
<reference evidence="2 3" key="1">
    <citation type="journal article" date="2011" name="Stand. Genomic Sci.">
        <title>Complete genome sequence of Weeksella virosa type strain (9751).</title>
        <authorList>
            <person name="Lang E."/>
            <person name="Teshima H."/>
            <person name="Lucas S."/>
            <person name="Lapidus A."/>
            <person name="Hammon N."/>
            <person name="Deshpande S."/>
            <person name="Nolan M."/>
            <person name="Cheng J.F."/>
            <person name="Pitluck S."/>
            <person name="Liolios K."/>
            <person name="Pagani I."/>
            <person name="Mikhailova N."/>
            <person name="Ivanova N."/>
            <person name="Mavromatis K."/>
            <person name="Pati A."/>
            <person name="Tapia R."/>
            <person name="Han C."/>
            <person name="Goodwin L."/>
            <person name="Chen A."/>
            <person name="Palaniappan K."/>
            <person name="Land M."/>
            <person name="Hauser L."/>
            <person name="Chang Y.J."/>
            <person name="Jeffries C.D."/>
            <person name="Brambilla E.M."/>
            <person name="Kopitz M."/>
            <person name="Rohde M."/>
            <person name="Goker M."/>
            <person name="Tindall B.J."/>
            <person name="Detter J.C."/>
            <person name="Woyke T."/>
            <person name="Bristow J."/>
            <person name="Eisen J.A."/>
            <person name="Markowitz V."/>
            <person name="Hugenholtz P."/>
            <person name="Klenk H.P."/>
            <person name="Kyrpides N.C."/>
        </authorList>
    </citation>
    <scope>NUCLEOTIDE SEQUENCE [LARGE SCALE GENOMIC DNA]</scope>
    <source>
        <strain evidence="3">ATCC 43766 / DSM 16922 / JCM 21250 / NBRC 16016 / NCTC 11634 / CL345/78</strain>
    </source>
</reference>
<keyword evidence="1" id="KW-0472">Membrane</keyword>
<feature type="transmembrane region" description="Helical" evidence="1">
    <location>
        <begin position="7"/>
        <end position="24"/>
    </location>
</feature>
<dbReference type="KEGG" id="wvi:Weevi_1213"/>
<proteinExistence type="predicted"/>
<dbReference type="Pfam" id="PF14126">
    <property type="entry name" value="DUF4293"/>
    <property type="match status" value="1"/>
</dbReference>
<dbReference type="EMBL" id="CP002455">
    <property type="protein sequence ID" value="ADX67922.1"/>
    <property type="molecule type" value="Genomic_DNA"/>
</dbReference>
<sequence length="137" mass="15688">MIQRKQSLFLFFSGIFSCIFAINADNMYDLIVDWLSNPANGDAIAMLAFYVSAFLSFLTIMLFKNRKLQLTLGWVNIVLNLLILGFLLYYLLILPGESFSEKGIGVFVPIIPIVLLLLANRFIKKDEKLVKSIDRFR</sequence>
<feature type="transmembrane region" description="Helical" evidence="1">
    <location>
        <begin position="44"/>
        <end position="63"/>
    </location>
</feature>
<dbReference type="STRING" id="865938.Weevi_1213"/>
<keyword evidence="1" id="KW-0812">Transmembrane</keyword>
<dbReference type="AlphaFoldDB" id="F0P310"/>
<dbReference type="PROSITE" id="PS51257">
    <property type="entry name" value="PROKAR_LIPOPROTEIN"/>
    <property type="match status" value="1"/>
</dbReference>
<evidence type="ECO:0000256" key="1">
    <source>
        <dbReference type="SAM" id="Phobius"/>
    </source>
</evidence>
<evidence type="ECO:0000313" key="3">
    <source>
        <dbReference type="Proteomes" id="UP000008641"/>
    </source>
</evidence>
<name>F0P310_WEEVC</name>
<reference evidence="3" key="2">
    <citation type="journal article" date="2011" name="Stand. Genomic Sci.">
        <title>Complete genome sequence of Weeksella virosa type strain (9751T).</title>
        <authorList>
            <person name="Lang E."/>
            <person name="Teshima H."/>
            <person name="Lucas S."/>
            <person name="Lapidus A."/>
            <person name="Hammon N."/>
            <person name="Deshpande S."/>
            <person name="Nolan M."/>
            <person name="Cheng J."/>
            <person name="Pitluck S."/>
            <person name="Liolios K."/>
            <person name="Pagani I."/>
            <person name="Mikhailova N."/>
            <person name="Ivanova N."/>
            <person name="Mavromatis K."/>
            <person name="Pati A."/>
            <person name="Tapia R."/>
            <person name="Han C."/>
            <person name="Goodwin L."/>
            <person name="Chen A."/>
            <person name="Palaniappan K."/>
            <person name="Land M."/>
            <person name="Hauser L."/>
            <person name="Chang Y."/>
            <person name="Jeffries C."/>
            <person name="Brambilla E."/>
            <person name="Kopitz M."/>
            <person name="Rohde M."/>
            <person name="Goker M."/>
            <person name="Tindall B."/>
            <person name="Detter J."/>
            <person name="Woyke T."/>
            <person name="Bristow J."/>
            <person name="Eisen J."/>
            <person name="Markowitz V."/>
            <person name="Hugenholtz P."/>
            <person name="Klenk H."/>
            <person name="Kyrpides N."/>
        </authorList>
    </citation>
    <scope>NUCLEOTIDE SEQUENCE [LARGE SCALE GENOMIC DNA]</scope>
    <source>
        <strain evidence="3">ATCC 43766 / DSM 16922 / JCM 21250 / NBRC 16016 / NCTC 11634 / CL345/78</strain>
    </source>
</reference>
<accession>F0P310</accession>
<keyword evidence="3" id="KW-1185">Reference proteome</keyword>
<protein>
    <submittedName>
        <fullName evidence="2">Membrane protein</fullName>
    </submittedName>
</protein>
<dbReference type="eggNOG" id="ENOG5031M58">
    <property type="taxonomic scope" value="Bacteria"/>
</dbReference>
<keyword evidence="1" id="KW-1133">Transmembrane helix</keyword>
<dbReference type="OrthoDB" id="594989at2"/>
<dbReference type="RefSeq" id="WP_013598312.1">
    <property type="nucleotide sequence ID" value="NC_015144.1"/>
</dbReference>
<feature type="transmembrane region" description="Helical" evidence="1">
    <location>
        <begin position="70"/>
        <end position="92"/>
    </location>
</feature>
<dbReference type="Proteomes" id="UP000008641">
    <property type="component" value="Chromosome"/>
</dbReference>
<gene>
    <name evidence="2" type="ordered locus">Weevi_1213</name>
</gene>
<organism evidence="2 3">
    <name type="scientific">Weeksella virosa (strain ATCC 43766 / DSM 16922 / JCM 21250 / CCUG 30538 / CDC 9751 / IAM 14551 / NBRC 16016 / NCTC 11634 / CL345/78)</name>
    <dbReference type="NCBI Taxonomy" id="865938"/>
    <lineage>
        <taxon>Bacteria</taxon>
        <taxon>Pseudomonadati</taxon>
        <taxon>Bacteroidota</taxon>
        <taxon>Flavobacteriia</taxon>
        <taxon>Flavobacteriales</taxon>
        <taxon>Weeksellaceae</taxon>
        <taxon>Weeksella</taxon>
    </lineage>
</organism>
<evidence type="ECO:0000313" key="2">
    <source>
        <dbReference type="EMBL" id="ADX67922.1"/>
    </source>
</evidence>